<comment type="similarity">
    <text evidence="9">Belongs to the ABC transporter superfamily. Lipid exporter (TC 3.A.1.106) family.</text>
</comment>
<keyword evidence="6 14" id="KW-0067">ATP-binding</keyword>
<dbReference type="Gene3D" id="3.40.50.300">
    <property type="entry name" value="P-loop containing nucleotide triphosphate hydrolases"/>
    <property type="match status" value="1"/>
</dbReference>
<dbReference type="GO" id="GO:0140359">
    <property type="term" value="F:ABC-type transporter activity"/>
    <property type="evidence" value="ECO:0007669"/>
    <property type="project" value="InterPro"/>
</dbReference>
<dbReference type="SMART" id="SM00382">
    <property type="entry name" value="AAA"/>
    <property type="match status" value="1"/>
</dbReference>
<keyword evidence="4 11" id="KW-0812">Transmembrane</keyword>
<dbReference type="GO" id="GO:0005524">
    <property type="term" value="F:ATP binding"/>
    <property type="evidence" value="ECO:0007669"/>
    <property type="project" value="UniProtKB-KW"/>
</dbReference>
<dbReference type="SUPFAM" id="SSF90123">
    <property type="entry name" value="ABC transporter transmembrane region"/>
    <property type="match status" value="1"/>
</dbReference>
<reference evidence="14" key="1">
    <citation type="submission" date="2022-12" db="EMBL/GenBank/DDBJ databases">
        <title>Reference genome sequencing for broad-spectrum identification of bacterial and archaeal isolates by mass spectrometry.</title>
        <authorList>
            <person name="Sekiguchi Y."/>
            <person name="Tourlousse D.M."/>
        </authorList>
    </citation>
    <scope>NUCLEOTIDE SEQUENCE</scope>
    <source>
        <strain evidence="14">LLR39Z86</strain>
    </source>
</reference>
<keyword evidence="2" id="KW-0813">Transport</keyword>
<keyword evidence="8 11" id="KW-0472">Membrane</keyword>
<dbReference type="FunFam" id="3.40.50.300:FF:000299">
    <property type="entry name" value="ABC transporter ATP-binding protein/permease"/>
    <property type="match status" value="1"/>
</dbReference>
<keyword evidence="7 11" id="KW-1133">Transmembrane helix</keyword>
<organism evidence="14 15">
    <name type="scientific">Glycomyces algeriensis</name>
    <dbReference type="NCBI Taxonomy" id="256037"/>
    <lineage>
        <taxon>Bacteria</taxon>
        <taxon>Bacillati</taxon>
        <taxon>Actinomycetota</taxon>
        <taxon>Actinomycetes</taxon>
        <taxon>Glycomycetales</taxon>
        <taxon>Glycomycetaceae</taxon>
        <taxon>Glycomyces</taxon>
    </lineage>
</organism>
<dbReference type="Proteomes" id="UP001144313">
    <property type="component" value="Unassembled WGS sequence"/>
</dbReference>
<feature type="transmembrane region" description="Helical" evidence="11">
    <location>
        <begin position="41"/>
        <end position="67"/>
    </location>
</feature>
<proteinExistence type="inferred from homology"/>
<accession>A0A9W6G998</accession>
<evidence type="ECO:0000256" key="1">
    <source>
        <dbReference type="ARBA" id="ARBA00004651"/>
    </source>
</evidence>
<sequence>MTLPTGADTPSSLDDQPADDRILRQGLRNIGDMIRLEPKPFAVGAAGAMANTAMTLFLSFVVGWVVSAIAVPAYENGEVVFGTVMIGVAALVGTSIVRFSTMCARRIGAGVMMFGVQAHWRRQITRRYLALPVSWHQKHPTGTLLSNANADVEAATRPLAPLPFAVGTLFMVVVAMGAFLWIDWAIALVALGMFPALFALNALFATKMAPRAKRAQELRAEVSAVGHESFDGALVVKAMGREAAETERFTATAEDLRDAMIGVGRLRAAFEPAISGLPEIGVLVALLVGLARYEAGAIDLGQLVTVSFMFSVLAFPVRAIGWVLGDLPGSVVGRRRVDHVLSATGDMTYGDKELPDTTTPARLEFDAVAYAYPDGHEALHEVTFSVEAGTTVALVGATGSGKSTLAHLAARLVDPSRGTVTLDGEDLRDLTHASLARTTALVQQIPFVFDDTVRANLALDRAGLTDDRLWDALVAAGAEKFIAALDDGLDTEVGERGTTLSGGQRQRLTLARALAGRPRMLILDDATSAVDPKVESQILTGLKDSSEVASVLVVAYRRATIALADEVVFLENGRITARGPHQDLLKTHQPYADLVTAYERAEAEREFDSEFDDPEFSAPEFDGELNDTEFYDAGLNGTKRNEEETTA</sequence>
<dbReference type="Pfam" id="PF00005">
    <property type="entry name" value="ABC_tran"/>
    <property type="match status" value="1"/>
</dbReference>
<evidence type="ECO:0000256" key="9">
    <source>
        <dbReference type="ARBA" id="ARBA00061644"/>
    </source>
</evidence>
<dbReference type="Gene3D" id="1.20.1560.10">
    <property type="entry name" value="ABC transporter type 1, transmembrane domain"/>
    <property type="match status" value="1"/>
</dbReference>
<name>A0A9W6G998_9ACTN</name>
<dbReference type="EMBL" id="BSDT01000001">
    <property type="protein sequence ID" value="GLI42548.1"/>
    <property type="molecule type" value="Genomic_DNA"/>
</dbReference>
<dbReference type="InterPro" id="IPR039421">
    <property type="entry name" value="Type_1_exporter"/>
</dbReference>
<dbReference type="GO" id="GO:0016887">
    <property type="term" value="F:ATP hydrolysis activity"/>
    <property type="evidence" value="ECO:0007669"/>
    <property type="project" value="InterPro"/>
</dbReference>
<evidence type="ECO:0000313" key="15">
    <source>
        <dbReference type="Proteomes" id="UP001144313"/>
    </source>
</evidence>
<dbReference type="InterPro" id="IPR036640">
    <property type="entry name" value="ABC1_TM_sf"/>
</dbReference>
<dbReference type="Pfam" id="PF00664">
    <property type="entry name" value="ABC_membrane"/>
    <property type="match status" value="1"/>
</dbReference>
<dbReference type="AlphaFoldDB" id="A0A9W6G998"/>
<evidence type="ECO:0000256" key="10">
    <source>
        <dbReference type="SAM" id="MobiDB-lite"/>
    </source>
</evidence>
<dbReference type="InterPro" id="IPR011527">
    <property type="entry name" value="ABC1_TM_dom"/>
</dbReference>
<keyword evidence="15" id="KW-1185">Reference proteome</keyword>
<evidence type="ECO:0000256" key="7">
    <source>
        <dbReference type="ARBA" id="ARBA00022989"/>
    </source>
</evidence>
<evidence type="ECO:0000256" key="6">
    <source>
        <dbReference type="ARBA" id="ARBA00022840"/>
    </source>
</evidence>
<dbReference type="GO" id="GO:0034040">
    <property type="term" value="F:ATPase-coupled lipid transmembrane transporter activity"/>
    <property type="evidence" value="ECO:0007669"/>
    <property type="project" value="TreeGrafter"/>
</dbReference>
<evidence type="ECO:0000256" key="2">
    <source>
        <dbReference type="ARBA" id="ARBA00022448"/>
    </source>
</evidence>
<evidence type="ECO:0000256" key="4">
    <source>
        <dbReference type="ARBA" id="ARBA00022692"/>
    </source>
</evidence>
<feature type="domain" description="ABC transmembrane type-1" evidence="13">
    <location>
        <begin position="42"/>
        <end position="329"/>
    </location>
</feature>
<dbReference type="GO" id="GO:0005886">
    <property type="term" value="C:plasma membrane"/>
    <property type="evidence" value="ECO:0007669"/>
    <property type="project" value="UniProtKB-SubCell"/>
</dbReference>
<feature type="compositionally biased region" description="Acidic residues" evidence="10">
    <location>
        <begin position="609"/>
        <end position="630"/>
    </location>
</feature>
<dbReference type="PANTHER" id="PTHR24221">
    <property type="entry name" value="ATP-BINDING CASSETTE SUB-FAMILY B"/>
    <property type="match status" value="1"/>
</dbReference>
<dbReference type="SUPFAM" id="SSF52540">
    <property type="entry name" value="P-loop containing nucleoside triphosphate hydrolases"/>
    <property type="match status" value="1"/>
</dbReference>
<dbReference type="PROSITE" id="PS00211">
    <property type="entry name" value="ABC_TRANSPORTER_1"/>
    <property type="match status" value="1"/>
</dbReference>
<comment type="caution">
    <text evidence="14">The sequence shown here is derived from an EMBL/GenBank/DDBJ whole genome shotgun (WGS) entry which is preliminary data.</text>
</comment>
<dbReference type="PROSITE" id="PS50893">
    <property type="entry name" value="ABC_TRANSPORTER_2"/>
    <property type="match status" value="1"/>
</dbReference>
<feature type="transmembrane region" description="Helical" evidence="11">
    <location>
        <begin position="79"/>
        <end position="97"/>
    </location>
</feature>
<protein>
    <submittedName>
        <fullName evidence="14">Multidrug ABC transporter ATP-binding protein</fullName>
    </submittedName>
</protein>
<feature type="transmembrane region" description="Helical" evidence="11">
    <location>
        <begin position="159"/>
        <end position="178"/>
    </location>
</feature>
<dbReference type="PROSITE" id="PS50929">
    <property type="entry name" value="ABC_TM1F"/>
    <property type="match status" value="1"/>
</dbReference>
<evidence type="ECO:0000259" key="13">
    <source>
        <dbReference type="PROSITE" id="PS50929"/>
    </source>
</evidence>
<feature type="transmembrane region" description="Helical" evidence="11">
    <location>
        <begin position="184"/>
        <end position="204"/>
    </location>
</feature>
<keyword evidence="5" id="KW-0547">Nucleotide-binding</keyword>
<dbReference type="PANTHER" id="PTHR24221:SF654">
    <property type="entry name" value="ATP-BINDING CASSETTE SUB-FAMILY B MEMBER 6"/>
    <property type="match status" value="1"/>
</dbReference>
<comment type="subcellular location">
    <subcellularLocation>
        <location evidence="1">Cell membrane</location>
        <topology evidence="1">Multi-pass membrane protein</topology>
    </subcellularLocation>
</comment>
<feature type="region of interest" description="Disordered" evidence="10">
    <location>
        <begin position="604"/>
        <end position="647"/>
    </location>
</feature>
<evidence type="ECO:0000256" key="3">
    <source>
        <dbReference type="ARBA" id="ARBA00022475"/>
    </source>
</evidence>
<gene>
    <name evidence="14" type="ORF">GALLR39Z86_23980</name>
</gene>
<dbReference type="InterPro" id="IPR027417">
    <property type="entry name" value="P-loop_NTPase"/>
</dbReference>
<keyword evidence="3" id="KW-1003">Cell membrane</keyword>
<evidence type="ECO:0000256" key="11">
    <source>
        <dbReference type="SAM" id="Phobius"/>
    </source>
</evidence>
<dbReference type="InterPro" id="IPR017871">
    <property type="entry name" value="ABC_transporter-like_CS"/>
</dbReference>
<evidence type="ECO:0000256" key="8">
    <source>
        <dbReference type="ARBA" id="ARBA00023136"/>
    </source>
</evidence>
<feature type="domain" description="ABC transporter" evidence="12">
    <location>
        <begin position="363"/>
        <end position="597"/>
    </location>
</feature>
<feature type="transmembrane region" description="Helical" evidence="11">
    <location>
        <begin position="303"/>
        <end position="325"/>
    </location>
</feature>
<evidence type="ECO:0000256" key="5">
    <source>
        <dbReference type="ARBA" id="ARBA00022741"/>
    </source>
</evidence>
<evidence type="ECO:0000313" key="14">
    <source>
        <dbReference type="EMBL" id="GLI42548.1"/>
    </source>
</evidence>
<dbReference type="InterPro" id="IPR003593">
    <property type="entry name" value="AAA+_ATPase"/>
</dbReference>
<dbReference type="InterPro" id="IPR003439">
    <property type="entry name" value="ABC_transporter-like_ATP-bd"/>
</dbReference>
<evidence type="ECO:0000259" key="12">
    <source>
        <dbReference type="PROSITE" id="PS50893"/>
    </source>
</evidence>